<protein>
    <recommendedName>
        <fullName evidence="2 7">peptidylprolyl isomerase</fullName>
        <ecNumber evidence="2 7">5.2.1.8</ecNumber>
    </recommendedName>
</protein>
<dbReference type="InterPro" id="IPR011990">
    <property type="entry name" value="TPR-like_helical_dom_sf"/>
</dbReference>
<evidence type="ECO:0000256" key="5">
    <source>
        <dbReference type="ARBA" id="ARBA00023110"/>
    </source>
</evidence>
<dbReference type="PANTHER" id="PTHR46512">
    <property type="entry name" value="PEPTIDYLPROLYL ISOMERASE"/>
    <property type="match status" value="1"/>
</dbReference>
<dbReference type="Gene3D" id="1.25.40.10">
    <property type="entry name" value="Tetratricopeptide repeat domain"/>
    <property type="match status" value="2"/>
</dbReference>
<feature type="domain" description="PPIase FKBP-type" evidence="10">
    <location>
        <begin position="503"/>
        <end position="592"/>
    </location>
</feature>
<dbReference type="SUPFAM" id="SSF48452">
    <property type="entry name" value="TPR-like"/>
    <property type="match status" value="2"/>
</dbReference>
<organism evidence="11 12">
    <name type="scientific">Petrolisthes cinctipes</name>
    <name type="common">Flat porcelain crab</name>
    <dbReference type="NCBI Taxonomy" id="88211"/>
    <lineage>
        <taxon>Eukaryota</taxon>
        <taxon>Metazoa</taxon>
        <taxon>Ecdysozoa</taxon>
        <taxon>Arthropoda</taxon>
        <taxon>Crustacea</taxon>
        <taxon>Multicrustacea</taxon>
        <taxon>Malacostraca</taxon>
        <taxon>Eumalacostraca</taxon>
        <taxon>Eucarida</taxon>
        <taxon>Decapoda</taxon>
        <taxon>Pleocyemata</taxon>
        <taxon>Anomura</taxon>
        <taxon>Galatheoidea</taxon>
        <taxon>Porcellanidae</taxon>
        <taxon>Petrolisthes</taxon>
    </lineage>
</organism>
<evidence type="ECO:0000313" key="11">
    <source>
        <dbReference type="EMBL" id="KAK3856836.1"/>
    </source>
</evidence>
<dbReference type="PROSITE" id="PS50059">
    <property type="entry name" value="FKBP_PPIASE"/>
    <property type="match status" value="4"/>
</dbReference>
<evidence type="ECO:0000259" key="10">
    <source>
        <dbReference type="PROSITE" id="PS50059"/>
    </source>
</evidence>
<reference evidence="11" key="1">
    <citation type="submission" date="2023-10" db="EMBL/GenBank/DDBJ databases">
        <title>Genome assemblies of two species of porcelain crab, Petrolisthes cinctipes and Petrolisthes manimaculis (Anomura: Porcellanidae).</title>
        <authorList>
            <person name="Angst P."/>
        </authorList>
    </citation>
    <scope>NUCLEOTIDE SEQUENCE</scope>
    <source>
        <strain evidence="11">PB745_01</strain>
        <tissue evidence="11">Gill</tissue>
    </source>
</reference>
<keyword evidence="6 7" id="KW-0413">Isomerase</keyword>
<accession>A0AAE1BTQ5</accession>
<gene>
    <name evidence="11" type="ORF">Pcinc_036866</name>
</gene>
<feature type="compositionally biased region" description="Acidic residues" evidence="9">
    <location>
        <begin position="265"/>
        <end position="281"/>
    </location>
</feature>
<feature type="domain" description="PPIase FKBP-type" evidence="10">
    <location>
        <begin position="621"/>
        <end position="707"/>
    </location>
</feature>
<comment type="caution">
    <text evidence="11">The sequence shown here is derived from an EMBL/GenBank/DDBJ whole genome shotgun (WGS) entry which is preliminary data.</text>
</comment>
<feature type="compositionally biased region" description="Basic and acidic residues" evidence="9">
    <location>
        <begin position="422"/>
        <end position="431"/>
    </location>
</feature>
<keyword evidence="12" id="KW-1185">Reference proteome</keyword>
<dbReference type="Pfam" id="PF13181">
    <property type="entry name" value="TPR_8"/>
    <property type="match status" value="3"/>
</dbReference>
<feature type="region of interest" description="Disordered" evidence="9">
    <location>
        <begin position="410"/>
        <end position="436"/>
    </location>
</feature>
<feature type="repeat" description="TPR" evidence="8">
    <location>
        <begin position="337"/>
        <end position="370"/>
    </location>
</feature>
<comment type="catalytic activity">
    <reaction evidence="1 7">
        <text>[protein]-peptidylproline (omega=180) = [protein]-peptidylproline (omega=0)</text>
        <dbReference type="Rhea" id="RHEA:16237"/>
        <dbReference type="Rhea" id="RHEA-COMP:10747"/>
        <dbReference type="Rhea" id="RHEA-COMP:10748"/>
        <dbReference type="ChEBI" id="CHEBI:83833"/>
        <dbReference type="ChEBI" id="CHEBI:83834"/>
        <dbReference type="EC" id="5.2.1.8"/>
    </reaction>
</comment>
<dbReference type="InterPro" id="IPR046357">
    <property type="entry name" value="PPIase_dom_sf"/>
</dbReference>
<feature type="compositionally biased region" description="Basic and acidic residues" evidence="9">
    <location>
        <begin position="242"/>
        <end position="252"/>
    </location>
</feature>
<dbReference type="EMBL" id="JAWQEG010005771">
    <property type="protein sequence ID" value="KAK3856836.1"/>
    <property type="molecule type" value="Genomic_DNA"/>
</dbReference>
<dbReference type="SUPFAM" id="SSF54534">
    <property type="entry name" value="FKBP-like"/>
    <property type="match status" value="4"/>
</dbReference>
<keyword evidence="3" id="KW-0677">Repeat</keyword>
<dbReference type="EC" id="5.2.1.8" evidence="2 7"/>
<evidence type="ECO:0000256" key="1">
    <source>
        <dbReference type="ARBA" id="ARBA00000971"/>
    </source>
</evidence>
<keyword evidence="4 8" id="KW-0802">TPR repeat</keyword>
<sequence>MECSVVDVTPKQDGGILKEILKTGEGEETPQTGDKVFVHYVGTLESDGSRFDSSRDRGERFSFTLGKREVIEAWDLGVASMKKGEIAKLTCKSEYAYGSTGNPPKIPADATLIFEVELFEWHGEDLSQKKDGGIIRRNIVAGEGYQTPTDGAVLDVHIVGKLNGTVFDERDVKFPLGEGSEHNIPEGLETALEKFKKGEKSTIKLSPDYGYGKEGNVALGIPPGASLQYEVELHNFEKAKESWEMDQEEKNKYLPSQTLPFVGTDTDDASSEDEEESEGEGISDIATKGLDDEMKAESQNVLLAGHLNLAMAYLKLKHSIEARDHANKSLEMDKKNIKAFFRRGQAYMNLGEYELAQSDFRACLNIEGNNKAAKQQLQQCIANIKADRLKEKKLYGGMFEKFAKQDEVKQSRNCEEENNIEDLSKTEEKGDSGTSEKIYPLIPTGIHLTLGYIPVEPHTFLHESPMGGDVPVPEVMDLTHDKDGGVLKEILKSGEVGEGPLRGDRVTVHYVGTLAEDGSEVDSSRETGQQFEFTLGKGEVIKGWDLGVATMKKGEIARLTCKSDYAYGELGHPPKIPSDATLIFEIELYDWHGEDLSSKKDGGIIRRILVSGEGYLTPNDGAIVDVCVNGRVNGTVFDNREVKFPLGEGTEHNIPEGLERALERFKKGEKSTIKLSPKYAFGSAGNRFIGVPPGAYLEYEVELRNFDKARESWEMDQEEKVEQAKVCKDRGTAFFKQEKYRLAVKQYKKVLDFLQYDNGLDEEKKIESHSILLAGYLNLAMSYLKLCDNPRARDHAAKALEMDNFNVKAYFRRGLALLNMGEAEMAQMDFQACLDLDQNNKAALQQMKNCSARIKADKVKEKQLYGGMFDKFARQDKAREEAEANRWKDVMAGNLGEWGNAEEKKDCDKRDLTQLVNIDGVQML</sequence>
<dbReference type="InterPro" id="IPR019734">
    <property type="entry name" value="TPR_rpt"/>
</dbReference>
<feature type="domain" description="PPIase FKBP-type" evidence="10">
    <location>
        <begin position="151"/>
        <end position="237"/>
    </location>
</feature>
<evidence type="ECO:0000313" key="12">
    <source>
        <dbReference type="Proteomes" id="UP001286313"/>
    </source>
</evidence>
<proteinExistence type="predicted"/>
<dbReference type="FunFam" id="3.10.50.40:FF:000013">
    <property type="entry name" value="Peptidylprolyl isomerase"/>
    <property type="match status" value="2"/>
</dbReference>
<dbReference type="Gene3D" id="3.10.50.40">
    <property type="match status" value="4"/>
</dbReference>
<dbReference type="FunFam" id="3.10.50.40:FF:000006">
    <property type="entry name" value="Peptidyl-prolyl cis-trans isomerase"/>
    <property type="match status" value="2"/>
</dbReference>
<evidence type="ECO:0000256" key="6">
    <source>
        <dbReference type="ARBA" id="ARBA00023235"/>
    </source>
</evidence>
<dbReference type="AlphaFoldDB" id="A0AAE1BTQ5"/>
<feature type="region of interest" description="Disordered" evidence="9">
    <location>
        <begin position="242"/>
        <end position="284"/>
    </location>
</feature>
<evidence type="ECO:0000256" key="2">
    <source>
        <dbReference type="ARBA" id="ARBA00013194"/>
    </source>
</evidence>
<feature type="repeat" description="TPR" evidence="8">
    <location>
        <begin position="807"/>
        <end position="840"/>
    </location>
</feature>
<name>A0AAE1BTQ5_PETCI</name>
<dbReference type="SMART" id="SM00028">
    <property type="entry name" value="TPR"/>
    <property type="match status" value="5"/>
</dbReference>
<dbReference type="InterPro" id="IPR001179">
    <property type="entry name" value="PPIase_FKBP_dom"/>
</dbReference>
<dbReference type="GO" id="GO:0003755">
    <property type="term" value="F:peptidyl-prolyl cis-trans isomerase activity"/>
    <property type="evidence" value="ECO:0007669"/>
    <property type="project" value="UniProtKB-KW"/>
</dbReference>
<evidence type="ECO:0000256" key="3">
    <source>
        <dbReference type="ARBA" id="ARBA00022737"/>
    </source>
</evidence>
<dbReference type="FunFam" id="1.25.40.10:FF:000008">
    <property type="entry name" value="Peptidylprolyl isomerase"/>
    <property type="match status" value="1"/>
</dbReference>
<evidence type="ECO:0000256" key="4">
    <source>
        <dbReference type="ARBA" id="ARBA00022803"/>
    </source>
</evidence>
<dbReference type="Proteomes" id="UP001286313">
    <property type="component" value="Unassembled WGS sequence"/>
</dbReference>
<keyword evidence="5 7" id="KW-0697">Rotamase</keyword>
<dbReference type="PANTHER" id="PTHR46512:SF9">
    <property type="entry name" value="PEPTIDYLPROLYL ISOMERASE"/>
    <property type="match status" value="1"/>
</dbReference>
<feature type="domain" description="PPIase FKBP-type" evidence="10">
    <location>
        <begin position="33"/>
        <end position="122"/>
    </location>
</feature>
<dbReference type="Pfam" id="PF00254">
    <property type="entry name" value="FKBP_C"/>
    <property type="match status" value="4"/>
</dbReference>
<evidence type="ECO:0000256" key="9">
    <source>
        <dbReference type="SAM" id="MobiDB-lite"/>
    </source>
</evidence>
<dbReference type="PROSITE" id="PS50005">
    <property type="entry name" value="TPR"/>
    <property type="match status" value="2"/>
</dbReference>
<evidence type="ECO:0000256" key="7">
    <source>
        <dbReference type="PROSITE-ProRule" id="PRU00277"/>
    </source>
</evidence>
<evidence type="ECO:0000256" key="8">
    <source>
        <dbReference type="PROSITE-ProRule" id="PRU00339"/>
    </source>
</evidence>
<dbReference type="InterPro" id="IPR050754">
    <property type="entry name" value="FKBP4/5/8-like"/>
</dbReference>